<gene>
    <name evidence="1" type="ORF">ACFODK_01370</name>
</gene>
<reference evidence="2" key="1">
    <citation type="journal article" date="2019" name="Int. J. Syst. Evol. Microbiol.">
        <title>The Global Catalogue of Microorganisms (GCM) 10K type strain sequencing project: providing services to taxonomists for standard genome sequencing and annotation.</title>
        <authorList>
            <consortium name="The Broad Institute Genomics Platform"/>
            <consortium name="The Broad Institute Genome Sequencing Center for Infectious Disease"/>
            <person name="Wu L."/>
            <person name="Ma J."/>
        </authorList>
    </citation>
    <scope>NUCLEOTIDE SEQUENCE [LARGE SCALE GENOMIC DNA]</scope>
    <source>
        <strain evidence="2">KCTC 52606</strain>
    </source>
</reference>
<keyword evidence="2" id="KW-1185">Reference proteome</keyword>
<evidence type="ECO:0008006" key="3">
    <source>
        <dbReference type="Google" id="ProtNLM"/>
    </source>
</evidence>
<evidence type="ECO:0000313" key="2">
    <source>
        <dbReference type="Proteomes" id="UP001595378"/>
    </source>
</evidence>
<organism evidence="1 2">
    <name type="scientific">Alteraurantiacibacter lauratis</name>
    <dbReference type="NCBI Taxonomy" id="2054627"/>
    <lineage>
        <taxon>Bacteria</taxon>
        <taxon>Pseudomonadati</taxon>
        <taxon>Pseudomonadota</taxon>
        <taxon>Alphaproteobacteria</taxon>
        <taxon>Sphingomonadales</taxon>
        <taxon>Erythrobacteraceae</taxon>
        <taxon>Alteraurantiacibacter</taxon>
    </lineage>
</organism>
<name>A0ABV7ECF9_9SPHN</name>
<dbReference type="RefSeq" id="WP_336917246.1">
    <property type="nucleotide sequence ID" value="NZ_JBANRN010000001.1"/>
</dbReference>
<proteinExistence type="predicted"/>
<sequence length="320" mass="34819">MSDEITLAPRIDDVEARLRERLLAGDAVLADARPVLRHLLTCRDAAMFSDEVLARVRGAVHHLARQLLFARAIAGAVSDPSEMPDAWEADLAARLMDDTRLLAHLHSLTLEAMLTELLHQRSNFDPVLSPLLQELAASPEDGVPALAMRTVAAQARFMQAHRRMELPLGELPGDLFHSAVLAMRNQAGDDASGALAEAALRRQFDEAQSRLGLMTRLVMWLGRKAPRALAVDHAGLALFTTALAMATAQDRGLIVQTFGEGQKARFALCLRAAGLGQDKVQQHFLYFHPDATPPEDLDWITPDHASTLLASSSLAKTDAA</sequence>
<dbReference type="EMBL" id="JBHRSU010000001">
    <property type="protein sequence ID" value="MFC3099538.1"/>
    <property type="molecule type" value="Genomic_DNA"/>
</dbReference>
<accession>A0ABV7ECF9</accession>
<dbReference type="Proteomes" id="UP001595378">
    <property type="component" value="Unassembled WGS sequence"/>
</dbReference>
<comment type="caution">
    <text evidence="1">The sequence shown here is derived from an EMBL/GenBank/DDBJ whole genome shotgun (WGS) entry which is preliminary data.</text>
</comment>
<evidence type="ECO:0000313" key="1">
    <source>
        <dbReference type="EMBL" id="MFC3099538.1"/>
    </source>
</evidence>
<protein>
    <recommendedName>
        <fullName evidence="3">DUF2336 domain-containing protein</fullName>
    </recommendedName>
</protein>